<sequence>MKSTDDRKLFGTPIGASAAAGNIATIPQTQGTAGDGTASVALGFPPETFIARAAGGEPPRGQDMNGLLNLLSSAIQVLQTGYLGPFDATFAQSIGGYPAGAIVSGSTPGTFWVSTADANVSTPGADGASWQSLFNGYATQAWAEERYVKSVPSTGQTRITNLVENSDGRAVFGDGTNNSVLALLSDLPMASPDLQVQSFTVTGSSAEAPIVTKFPVAFKAGTIPEVWLQINPEPTGGKWARVATVVQTENSGGTYSQEIDNTGFTWGGTFIGGYGTSYAGGGNSVEPYVLTVLAIGEKQ</sequence>
<dbReference type="Proteomes" id="UP000068250">
    <property type="component" value="Chromosome I"/>
</dbReference>
<reference evidence="2" key="1">
    <citation type="submission" date="2014-09" db="EMBL/GenBank/DDBJ databases">
        <authorList>
            <person name="Illeghems K.G."/>
        </authorList>
    </citation>
    <scope>NUCLEOTIDE SEQUENCE [LARGE SCALE GENOMIC DNA]</scope>
    <source>
        <strain evidence="2">LMG 23848T</strain>
    </source>
</reference>
<dbReference type="RefSeq" id="WP_059023142.1">
    <property type="nucleotide sequence ID" value="NZ_LN609302.1"/>
</dbReference>
<evidence type="ECO:0000313" key="1">
    <source>
        <dbReference type="EMBL" id="CEF54651.1"/>
    </source>
</evidence>
<gene>
    <name evidence="1" type="ORF">AGA_901</name>
</gene>
<dbReference type="STRING" id="431306.AGA_901"/>
<name>A0A0U5BI22_9PROT</name>
<dbReference type="PATRIC" id="fig|431306.5.peg.903"/>
<protein>
    <submittedName>
        <fullName evidence="1">Burkholderia phage Bcep781 gp31</fullName>
    </submittedName>
</protein>
<evidence type="ECO:0000313" key="2">
    <source>
        <dbReference type="Proteomes" id="UP000068250"/>
    </source>
</evidence>
<accession>A0A0U5BI22</accession>
<dbReference type="AlphaFoldDB" id="A0A0U5BI22"/>
<proteinExistence type="predicted"/>
<organism evidence="1 2">
    <name type="scientific">Acetobacter ghanensis</name>
    <dbReference type="NCBI Taxonomy" id="431306"/>
    <lineage>
        <taxon>Bacteria</taxon>
        <taxon>Pseudomonadati</taxon>
        <taxon>Pseudomonadota</taxon>
        <taxon>Alphaproteobacteria</taxon>
        <taxon>Acetobacterales</taxon>
        <taxon>Acetobacteraceae</taxon>
        <taxon>Acetobacter</taxon>
    </lineage>
</organism>
<dbReference type="EMBL" id="LN609302">
    <property type="protein sequence ID" value="CEF54651.1"/>
    <property type="molecule type" value="Genomic_DNA"/>
</dbReference>